<sequence>MPQTQPKTQPKAEDKAALSSWSSTRPQMENTNPLVQAFTRLNVYLYSKPPNKYVKKVNTSFLRLHLFLYRASRGKIMGHFGRLDALLLTTTGRRTRLPRTVPVGYVYDNGRYIVCAAPGHFDVPGGPRASHPAWYHNVRATPQVSVDIGPEQFPATTRILTGAERDRRWRQFTEVFPFIAEFQKRASRPIPVIEITPDDLDPQQL</sequence>
<organism evidence="4 5">
    <name type="scientific">Streptomyces palmae</name>
    <dbReference type="NCBI Taxonomy" id="1701085"/>
    <lineage>
        <taxon>Bacteria</taxon>
        <taxon>Bacillati</taxon>
        <taxon>Actinomycetota</taxon>
        <taxon>Actinomycetes</taxon>
        <taxon>Kitasatosporales</taxon>
        <taxon>Streptomycetaceae</taxon>
        <taxon>Streptomyces</taxon>
    </lineage>
</organism>
<feature type="compositionally biased region" description="Polar residues" evidence="3">
    <location>
        <begin position="19"/>
        <end position="28"/>
    </location>
</feature>
<gene>
    <name evidence="4" type="ORF">E4099_30180</name>
</gene>
<dbReference type="AlphaFoldDB" id="A0A4Z0FVF5"/>
<dbReference type="EMBL" id="SRID01000515">
    <property type="protein sequence ID" value="TGA87062.1"/>
    <property type="molecule type" value="Genomic_DNA"/>
</dbReference>
<evidence type="ECO:0000256" key="3">
    <source>
        <dbReference type="SAM" id="MobiDB-lite"/>
    </source>
</evidence>
<dbReference type="PANTHER" id="PTHR39428">
    <property type="entry name" value="F420H(2)-DEPENDENT QUINONE REDUCTASE RV1261C"/>
    <property type="match status" value="1"/>
</dbReference>
<dbReference type="GO" id="GO:0005886">
    <property type="term" value="C:plasma membrane"/>
    <property type="evidence" value="ECO:0007669"/>
    <property type="project" value="TreeGrafter"/>
</dbReference>
<comment type="caution">
    <text evidence="4">The sequence shown here is derived from an EMBL/GenBank/DDBJ whole genome shotgun (WGS) entry which is preliminary data.</text>
</comment>
<dbReference type="PANTHER" id="PTHR39428:SF1">
    <property type="entry name" value="F420H(2)-DEPENDENT QUINONE REDUCTASE RV1261C"/>
    <property type="match status" value="1"/>
</dbReference>
<dbReference type="SUPFAM" id="SSF50475">
    <property type="entry name" value="FMN-binding split barrel"/>
    <property type="match status" value="1"/>
</dbReference>
<evidence type="ECO:0000313" key="4">
    <source>
        <dbReference type="EMBL" id="TGA87062.1"/>
    </source>
</evidence>
<evidence type="ECO:0000256" key="1">
    <source>
        <dbReference type="ARBA" id="ARBA00008710"/>
    </source>
</evidence>
<dbReference type="InterPro" id="IPR012349">
    <property type="entry name" value="Split_barrel_FMN-bd"/>
</dbReference>
<dbReference type="NCBIfam" id="TIGR00026">
    <property type="entry name" value="hi_GC_TIGR00026"/>
    <property type="match status" value="1"/>
</dbReference>
<protein>
    <submittedName>
        <fullName evidence="4">Nitroreductase family deazaflavin-dependent oxidoreductase</fullName>
    </submittedName>
</protein>
<comment type="similarity">
    <text evidence="1">Belongs to the F420H(2)-dependent quinone reductase family.</text>
</comment>
<dbReference type="Pfam" id="PF04075">
    <property type="entry name" value="F420H2_quin_red"/>
    <property type="match status" value="1"/>
</dbReference>
<evidence type="ECO:0000256" key="2">
    <source>
        <dbReference type="ARBA" id="ARBA00049106"/>
    </source>
</evidence>
<dbReference type="GO" id="GO:0016491">
    <property type="term" value="F:oxidoreductase activity"/>
    <property type="evidence" value="ECO:0007669"/>
    <property type="project" value="InterPro"/>
</dbReference>
<dbReference type="GO" id="GO:0070967">
    <property type="term" value="F:coenzyme F420 binding"/>
    <property type="evidence" value="ECO:0007669"/>
    <property type="project" value="TreeGrafter"/>
</dbReference>
<reference evidence="4 5" key="1">
    <citation type="submission" date="2019-03" db="EMBL/GenBank/DDBJ databases">
        <authorList>
            <person name="Gonzalez-Pimentel J.L."/>
        </authorList>
    </citation>
    <scope>NUCLEOTIDE SEQUENCE [LARGE SCALE GENOMIC DNA]</scope>
    <source>
        <strain evidence="4 5">JCM 31289</strain>
    </source>
</reference>
<proteinExistence type="inferred from homology"/>
<name>A0A4Z0FVF5_9ACTN</name>
<dbReference type="Gene3D" id="2.30.110.10">
    <property type="entry name" value="Electron Transport, Fmn-binding Protein, Chain A"/>
    <property type="match status" value="1"/>
</dbReference>
<feature type="region of interest" description="Disordered" evidence="3">
    <location>
        <begin position="1"/>
        <end position="28"/>
    </location>
</feature>
<dbReference type="RefSeq" id="WP_135342289.1">
    <property type="nucleotide sequence ID" value="NZ_JBHLTX010000014.1"/>
</dbReference>
<evidence type="ECO:0000313" key="5">
    <source>
        <dbReference type="Proteomes" id="UP000297948"/>
    </source>
</evidence>
<dbReference type="OrthoDB" id="8225825at2"/>
<comment type="catalytic activity">
    <reaction evidence="2">
        <text>oxidized coenzyme F420-(gamma-L-Glu)(n) + a quinol + H(+) = reduced coenzyme F420-(gamma-L-Glu)(n) + a quinone</text>
        <dbReference type="Rhea" id="RHEA:39663"/>
        <dbReference type="Rhea" id="RHEA-COMP:12939"/>
        <dbReference type="Rhea" id="RHEA-COMP:14378"/>
        <dbReference type="ChEBI" id="CHEBI:15378"/>
        <dbReference type="ChEBI" id="CHEBI:24646"/>
        <dbReference type="ChEBI" id="CHEBI:132124"/>
        <dbReference type="ChEBI" id="CHEBI:133980"/>
        <dbReference type="ChEBI" id="CHEBI:139511"/>
    </reaction>
</comment>
<accession>A0A4Z0FVF5</accession>
<dbReference type="InterPro" id="IPR004378">
    <property type="entry name" value="F420H2_quin_Rdtase"/>
</dbReference>
<keyword evidence="5" id="KW-1185">Reference proteome</keyword>
<dbReference type="Proteomes" id="UP000297948">
    <property type="component" value="Unassembled WGS sequence"/>
</dbReference>